<evidence type="ECO:0000256" key="5">
    <source>
        <dbReference type="ARBA" id="ARBA00023163"/>
    </source>
</evidence>
<dbReference type="PANTHER" id="PTHR43133">
    <property type="entry name" value="RNA POLYMERASE ECF-TYPE SIGMA FACTO"/>
    <property type="match status" value="1"/>
</dbReference>
<protein>
    <submittedName>
        <fullName evidence="9">RNA polymerase sigma factor</fullName>
    </submittedName>
</protein>
<dbReference type="InterPro" id="IPR013249">
    <property type="entry name" value="RNA_pol_sigma70_r4_t2"/>
</dbReference>
<evidence type="ECO:0000256" key="3">
    <source>
        <dbReference type="ARBA" id="ARBA00023082"/>
    </source>
</evidence>
<dbReference type="EMBL" id="JBHLTC010000002">
    <property type="protein sequence ID" value="MFC0623042.1"/>
    <property type="molecule type" value="Genomic_DNA"/>
</dbReference>
<evidence type="ECO:0000256" key="6">
    <source>
        <dbReference type="SAM" id="MobiDB-lite"/>
    </source>
</evidence>
<evidence type="ECO:0000259" key="7">
    <source>
        <dbReference type="Pfam" id="PF04542"/>
    </source>
</evidence>
<evidence type="ECO:0000256" key="1">
    <source>
        <dbReference type="ARBA" id="ARBA00010641"/>
    </source>
</evidence>
<comment type="similarity">
    <text evidence="1">Belongs to the sigma-70 factor family. ECF subfamily.</text>
</comment>
<keyword evidence="4" id="KW-0238">DNA-binding</keyword>
<evidence type="ECO:0000256" key="2">
    <source>
        <dbReference type="ARBA" id="ARBA00023015"/>
    </source>
</evidence>
<dbReference type="InterPro" id="IPR039425">
    <property type="entry name" value="RNA_pol_sigma-70-like"/>
</dbReference>
<evidence type="ECO:0000313" key="9">
    <source>
        <dbReference type="EMBL" id="MFC0623042.1"/>
    </source>
</evidence>
<dbReference type="NCBIfam" id="TIGR02937">
    <property type="entry name" value="sigma70-ECF"/>
    <property type="match status" value="1"/>
</dbReference>
<accession>A0ABV6QH34</accession>
<dbReference type="RefSeq" id="WP_380043732.1">
    <property type="nucleotide sequence ID" value="NZ_JBHLTC010000002.1"/>
</dbReference>
<reference evidence="9 10" key="1">
    <citation type="submission" date="2024-09" db="EMBL/GenBank/DDBJ databases">
        <authorList>
            <person name="Sun Q."/>
            <person name="Mori K."/>
        </authorList>
    </citation>
    <scope>NUCLEOTIDE SEQUENCE [LARGE SCALE GENOMIC DNA]</scope>
    <source>
        <strain evidence="9 10">CGMCC 1.15906</strain>
    </source>
</reference>
<keyword evidence="2" id="KW-0805">Transcription regulation</keyword>
<dbReference type="SUPFAM" id="SSF88659">
    <property type="entry name" value="Sigma3 and sigma4 domains of RNA polymerase sigma factors"/>
    <property type="match status" value="1"/>
</dbReference>
<dbReference type="InterPro" id="IPR036388">
    <property type="entry name" value="WH-like_DNA-bd_sf"/>
</dbReference>
<keyword evidence="10" id="KW-1185">Reference proteome</keyword>
<organism evidence="9 10">
    <name type="scientific">Kribbella deserti</name>
    <dbReference type="NCBI Taxonomy" id="1926257"/>
    <lineage>
        <taxon>Bacteria</taxon>
        <taxon>Bacillati</taxon>
        <taxon>Actinomycetota</taxon>
        <taxon>Actinomycetes</taxon>
        <taxon>Propionibacteriales</taxon>
        <taxon>Kribbellaceae</taxon>
        <taxon>Kribbella</taxon>
    </lineage>
</organism>
<comment type="caution">
    <text evidence="9">The sequence shown here is derived from an EMBL/GenBank/DDBJ whole genome shotgun (WGS) entry which is preliminary data.</text>
</comment>
<sequence length="213" mass="23130">MTTLIDDPPVTGTASAEEAAADAEAITASVRDPDRFTPIFDRHFAAIHAYVARRLGVQAADDLAAETFLIAFRQRHRFDRRHGIARGWLFGIATNLIRRYQRDQIRGRRAVARVGPPPTDGAHDDPVAANVTAHLTSEPLSDALARVKPKDLEVLLLVAFAELTYEETAAALGIAYGTVCSRLSRARRVIRDSLGHDADSAPGPDADSAQKDL</sequence>
<dbReference type="Pfam" id="PF08281">
    <property type="entry name" value="Sigma70_r4_2"/>
    <property type="match status" value="1"/>
</dbReference>
<dbReference type="InterPro" id="IPR007627">
    <property type="entry name" value="RNA_pol_sigma70_r2"/>
</dbReference>
<dbReference type="Pfam" id="PF04542">
    <property type="entry name" value="Sigma70_r2"/>
    <property type="match status" value="1"/>
</dbReference>
<dbReference type="Proteomes" id="UP001589890">
    <property type="component" value="Unassembled WGS sequence"/>
</dbReference>
<dbReference type="CDD" id="cd06171">
    <property type="entry name" value="Sigma70_r4"/>
    <property type="match status" value="1"/>
</dbReference>
<dbReference type="SUPFAM" id="SSF88946">
    <property type="entry name" value="Sigma2 domain of RNA polymerase sigma factors"/>
    <property type="match status" value="1"/>
</dbReference>
<feature type="region of interest" description="Disordered" evidence="6">
    <location>
        <begin position="194"/>
        <end position="213"/>
    </location>
</feature>
<evidence type="ECO:0000256" key="4">
    <source>
        <dbReference type="ARBA" id="ARBA00023125"/>
    </source>
</evidence>
<name>A0ABV6QH34_9ACTN</name>
<dbReference type="InterPro" id="IPR014284">
    <property type="entry name" value="RNA_pol_sigma-70_dom"/>
</dbReference>
<evidence type="ECO:0000313" key="10">
    <source>
        <dbReference type="Proteomes" id="UP001589890"/>
    </source>
</evidence>
<keyword evidence="5" id="KW-0804">Transcription</keyword>
<feature type="domain" description="RNA polymerase sigma factor 70 region 4 type 2" evidence="8">
    <location>
        <begin position="139"/>
        <end position="188"/>
    </location>
</feature>
<dbReference type="InterPro" id="IPR013325">
    <property type="entry name" value="RNA_pol_sigma_r2"/>
</dbReference>
<dbReference type="PANTHER" id="PTHR43133:SF8">
    <property type="entry name" value="RNA POLYMERASE SIGMA FACTOR HI_1459-RELATED"/>
    <property type="match status" value="1"/>
</dbReference>
<keyword evidence="3" id="KW-0731">Sigma factor</keyword>
<evidence type="ECO:0000259" key="8">
    <source>
        <dbReference type="Pfam" id="PF08281"/>
    </source>
</evidence>
<dbReference type="InterPro" id="IPR013324">
    <property type="entry name" value="RNA_pol_sigma_r3/r4-like"/>
</dbReference>
<dbReference type="Gene3D" id="1.10.1740.10">
    <property type="match status" value="1"/>
</dbReference>
<gene>
    <name evidence="9" type="ORF">ACFFGN_03155</name>
</gene>
<feature type="domain" description="RNA polymerase sigma-70 region 2" evidence="7">
    <location>
        <begin position="40"/>
        <end position="104"/>
    </location>
</feature>
<dbReference type="Gene3D" id="1.10.10.10">
    <property type="entry name" value="Winged helix-like DNA-binding domain superfamily/Winged helix DNA-binding domain"/>
    <property type="match status" value="1"/>
</dbReference>
<proteinExistence type="inferred from homology"/>